<gene>
    <name evidence="2" type="ORF">ACHAWO_003401</name>
</gene>
<feature type="region of interest" description="Disordered" evidence="1">
    <location>
        <begin position="143"/>
        <end position="187"/>
    </location>
</feature>
<evidence type="ECO:0000313" key="2">
    <source>
        <dbReference type="EMBL" id="KAL3767094.1"/>
    </source>
</evidence>
<organism evidence="2 3">
    <name type="scientific">Cyclotella atomus</name>
    <dbReference type="NCBI Taxonomy" id="382360"/>
    <lineage>
        <taxon>Eukaryota</taxon>
        <taxon>Sar</taxon>
        <taxon>Stramenopiles</taxon>
        <taxon>Ochrophyta</taxon>
        <taxon>Bacillariophyta</taxon>
        <taxon>Coscinodiscophyceae</taxon>
        <taxon>Thalassiosirophycidae</taxon>
        <taxon>Stephanodiscales</taxon>
        <taxon>Stephanodiscaceae</taxon>
        <taxon>Cyclotella</taxon>
    </lineage>
</organism>
<sequence>MLVTMQGPDRTMEAGDTDVFGGTMSDIVGEAAAEVGINLGGVDVGEQELAVRRSMYDKFAERYLRARVYNVTQRFLPSGSSALDVSMVVTGDYRPPPYLDLDVIAEDSINRGGDRVISTLKERGSRAGSAFFDRVSGVEAVAKDAVTQRPTKTPTAKPTPGPTGPPTPNPSMEPSSQPSDMPSMEPSRTVYNTIMTGSQQDLMLGGSTTSSYGYLFNMRSKADAGVSLITALDFYTHATDEVDLTLYSRIGSFTDFKDSTEGWDIIAQGKVVGRGVGRYTSIPEEIFTPVDIPGGGGERGTRAFYLTLKTMDLVYQTAEGTASDAAVQVDTPDVEVWEGEGVLSFNLPDPSDPMAYIFFRYPRRFLGAIYYDRLPSKYVPSYQPPSFAPSTSYPTGSPIVPMRVNLNVDLRGAPERPMTDREIEKFLEIMMKFLNKYIESNMLIEGIYIWYQQQVLVDAAANSTEIDVDEIEVSQNKPRELLEQEQKDQIIAFKKKQKESAVPQTSAMQITLIVKVSFSFLPEDLLAKLLDVTIEENEQDLMMMLQEQSNFYTYLKPLNGITSDVVPELTPPPSSRPSTVNNEVAVLEEESGFGFGAVSLALVERVLGTSQAKSHLNLFPI</sequence>
<dbReference type="AlphaFoldDB" id="A0ABD3MTA1"/>
<dbReference type="PANTHER" id="PTHR33683:SF46">
    <property type="entry name" value="SUSHI DOMAIN-CONTAINING PROTEIN"/>
    <property type="match status" value="1"/>
</dbReference>
<comment type="caution">
    <text evidence="2">The sequence shown here is derived from an EMBL/GenBank/DDBJ whole genome shotgun (WGS) entry which is preliminary data.</text>
</comment>
<dbReference type="PANTHER" id="PTHR33683">
    <property type="entry name" value="1, PUTATIVE-RELATED"/>
    <property type="match status" value="1"/>
</dbReference>
<accession>A0ABD3MTA1</accession>
<name>A0ABD3MTA1_9STRA</name>
<dbReference type="EMBL" id="JALLPJ020001374">
    <property type="protein sequence ID" value="KAL3767094.1"/>
    <property type="molecule type" value="Genomic_DNA"/>
</dbReference>
<reference evidence="2 3" key="1">
    <citation type="submission" date="2024-10" db="EMBL/GenBank/DDBJ databases">
        <title>Updated reference genomes for cyclostephanoid diatoms.</title>
        <authorList>
            <person name="Roberts W.R."/>
            <person name="Alverson A.J."/>
        </authorList>
    </citation>
    <scope>NUCLEOTIDE SEQUENCE [LARGE SCALE GENOMIC DNA]</scope>
    <source>
        <strain evidence="2 3">AJA010-31</strain>
    </source>
</reference>
<proteinExistence type="predicted"/>
<dbReference type="Proteomes" id="UP001530400">
    <property type="component" value="Unassembled WGS sequence"/>
</dbReference>
<evidence type="ECO:0000313" key="3">
    <source>
        <dbReference type="Proteomes" id="UP001530400"/>
    </source>
</evidence>
<feature type="compositionally biased region" description="Pro residues" evidence="1">
    <location>
        <begin position="157"/>
        <end position="171"/>
    </location>
</feature>
<keyword evidence="3" id="KW-1185">Reference proteome</keyword>
<protein>
    <submittedName>
        <fullName evidence="2">Uncharacterized protein</fullName>
    </submittedName>
</protein>
<evidence type="ECO:0000256" key="1">
    <source>
        <dbReference type="SAM" id="MobiDB-lite"/>
    </source>
</evidence>